<organism evidence="2 3">
    <name type="scientific">Pandoravirus inopinatum</name>
    <dbReference type="NCBI Taxonomy" id="1605721"/>
    <lineage>
        <taxon>Viruses</taxon>
        <taxon>Pandoravirus</taxon>
    </lineage>
</organism>
<dbReference type="GeneID" id="23461884"/>
<dbReference type="RefSeq" id="YP_009119202.1">
    <property type="nucleotide sequence ID" value="NC_026440.1"/>
</dbReference>
<evidence type="ECO:0000313" key="3">
    <source>
        <dbReference type="Proteomes" id="UP000202511"/>
    </source>
</evidence>
<dbReference type="KEGG" id="vg:23461884"/>
<protein>
    <submittedName>
        <fullName evidence="2">Uncharacterized protein</fullName>
    </submittedName>
</protein>
<accession>A0A0B5JBM7</accession>
<reference evidence="2 3" key="1">
    <citation type="journal article" date="2015" name="Parasitol. Res.">
        <title>Viruses in close associations with free-living amoebae.</title>
        <authorList>
            <person name="Scheid P."/>
        </authorList>
    </citation>
    <scope>NUCLEOTIDE SEQUENCE [LARGE SCALE GENOMIC DNA]</scope>
    <source>
        <strain evidence="2">KlaHel</strain>
    </source>
</reference>
<name>A0A0B5JBM7_9VIRU</name>
<feature type="region of interest" description="Disordered" evidence="1">
    <location>
        <begin position="1"/>
        <end position="29"/>
    </location>
</feature>
<evidence type="ECO:0000256" key="1">
    <source>
        <dbReference type="SAM" id="MobiDB-lite"/>
    </source>
</evidence>
<dbReference type="Proteomes" id="UP000202511">
    <property type="component" value="Segment"/>
</dbReference>
<sequence length="362" mass="40571">MEATDAHGAGKGHVSEETRPTAATETITSTQREAALAEAALDCVAWDETVDVGRLLLLEHEHDVGLLRHIVARAGARLDEYEEHRSFEFINDARVMDLDIFFDDESVGRESVWVHRYDGAVWSVGTDFDRRLTDAQVTSWLALCARHCLFALDYDVPARENADSEHPDQDDDTCGEEDHETTWLAAVVRGLAGRSGAWTGAEVMRTRNLCLVLLAILDARAKGGPLAVVDMPDGNKVDQGAMPSLADRREGDDTLLASMGDALAQVEHVRQSGACVLCQPRRLGHAQPRWSHSPGALNGLRRRRPALCHRVLLPWRNCARRIRGHGRQWTPRCHFFPLKMICFLFFFRLSRSGRRRRAPNKK</sequence>
<dbReference type="EMBL" id="KP136319">
    <property type="protein sequence ID" value="AJF96967.1"/>
    <property type="molecule type" value="Genomic_DNA"/>
</dbReference>
<evidence type="ECO:0000313" key="2">
    <source>
        <dbReference type="EMBL" id="AJF96967.1"/>
    </source>
</evidence>
<proteinExistence type="predicted"/>